<comment type="subcellular location">
    <subcellularLocation>
        <location evidence="2 12">Mitochondrion inner membrane</location>
        <topology evidence="2 12">Multi-pass membrane protein</topology>
    </subcellularLocation>
</comment>
<proteinExistence type="inferred from homology"/>
<dbReference type="PROSITE" id="PS00667">
    <property type="entry name" value="COMPLEX1_ND1_1"/>
    <property type="match status" value="1"/>
</dbReference>
<reference evidence="15" key="1">
    <citation type="submission" date="2021-03" db="EMBL/GenBank/DDBJ databases">
        <authorList>
            <person name="Xu Y."/>
        </authorList>
    </citation>
    <scope>NUCLEOTIDE SEQUENCE</scope>
</reference>
<feature type="transmembrane region" description="Helical" evidence="14">
    <location>
        <begin position="163"/>
        <end position="186"/>
    </location>
</feature>
<evidence type="ECO:0000256" key="6">
    <source>
        <dbReference type="ARBA" id="ARBA00022692"/>
    </source>
</evidence>
<evidence type="ECO:0000256" key="14">
    <source>
        <dbReference type="SAM" id="Phobius"/>
    </source>
</evidence>
<evidence type="ECO:0000256" key="11">
    <source>
        <dbReference type="ARBA" id="ARBA00023136"/>
    </source>
</evidence>
<evidence type="ECO:0000256" key="2">
    <source>
        <dbReference type="ARBA" id="ARBA00004448"/>
    </source>
</evidence>
<evidence type="ECO:0000256" key="3">
    <source>
        <dbReference type="ARBA" id="ARBA00010535"/>
    </source>
</evidence>
<dbReference type="PROSITE" id="PS00668">
    <property type="entry name" value="COMPLEX1_ND1_2"/>
    <property type="match status" value="1"/>
</dbReference>
<dbReference type="GO" id="GO:0003954">
    <property type="term" value="F:NADH dehydrogenase activity"/>
    <property type="evidence" value="ECO:0007669"/>
    <property type="project" value="TreeGrafter"/>
</dbReference>
<keyword evidence="5" id="KW-0813">Transport</keyword>
<dbReference type="EC" id="7.1.1.2" evidence="13"/>
<organism evidence="15">
    <name type="scientific">Loxocephala perpunctata</name>
    <dbReference type="NCBI Taxonomy" id="2851908"/>
    <lineage>
        <taxon>Eukaryota</taxon>
        <taxon>Metazoa</taxon>
        <taxon>Ecdysozoa</taxon>
        <taxon>Arthropoda</taxon>
        <taxon>Hexapoda</taxon>
        <taxon>Insecta</taxon>
        <taxon>Pterygota</taxon>
        <taxon>Neoptera</taxon>
        <taxon>Paraneoptera</taxon>
        <taxon>Hemiptera</taxon>
        <taxon>Auchenorrhyncha</taxon>
        <taxon>Fulgoroidea</taxon>
        <taxon>Eurybrachidae</taxon>
        <taxon>Loxocephala</taxon>
    </lineage>
</organism>
<evidence type="ECO:0000256" key="10">
    <source>
        <dbReference type="ARBA" id="ARBA00023128"/>
    </source>
</evidence>
<gene>
    <name evidence="15" type="primary">ND1</name>
</gene>
<dbReference type="AlphaFoldDB" id="A0A8F3JDW9"/>
<feature type="transmembrane region" description="Helical" evidence="14">
    <location>
        <begin position="286"/>
        <end position="311"/>
    </location>
</feature>
<keyword evidence="12" id="KW-0520">NAD</keyword>
<evidence type="ECO:0000313" key="15">
    <source>
        <dbReference type="EMBL" id="QWZ47768.1"/>
    </source>
</evidence>
<evidence type="ECO:0000256" key="7">
    <source>
        <dbReference type="ARBA" id="ARBA00022792"/>
    </source>
</evidence>
<keyword evidence="6 12" id="KW-0812">Transmembrane</keyword>
<geneLocation type="mitochondrion" evidence="15"/>
<evidence type="ECO:0000256" key="9">
    <source>
        <dbReference type="ARBA" id="ARBA00023075"/>
    </source>
</evidence>
<keyword evidence="9 13" id="KW-0830">Ubiquinone</keyword>
<dbReference type="EMBL" id="MW848343">
    <property type="protein sequence ID" value="QWZ47768.1"/>
    <property type="molecule type" value="Genomic_DNA"/>
</dbReference>
<evidence type="ECO:0000256" key="4">
    <source>
        <dbReference type="ARBA" id="ARBA00021009"/>
    </source>
</evidence>
<feature type="transmembrane region" description="Helical" evidence="14">
    <location>
        <begin position="232"/>
        <end position="265"/>
    </location>
</feature>
<dbReference type="Pfam" id="PF00146">
    <property type="entry name" value="NADHdh"/>
    <property type="match status" value="1"/>
</dbReference>
<comment type="similarity">
    <text evidence="3 12">Belongs to the complex I subunit 1 family.</text>
</comment>
<dbReference type="HAMAP" id="MF_01350">
    <property type="entry name" value="NDH1_NuoH"/>
    <property type="match status" value="1"/>
</dbReference>
<dbReference type="InterPro" id="IPR018086">
    <property type="entry name" value="NADH_UbQ_OxRdtase_su1_CS"/>
</dbReference>
<evidence type="ECO:0000256" key="1">
    <source>
        <dbReference type="ARBA" id="ARBA00003257"/>
    </source>
</evidence>
<dbReference type="InterPro" id="IPR001694">
    <property type="entry name" value="NADH_UbQ_OxRdtase_su1/FPO"/>
</dbReference>
<evidence type="ECO:0000256" key="13">
    <source>
        <dbReference type="RuleBase" id="RU000473"/>
    </source>
</evidence>
<feature type="transmembrane region" description="Helical" evidence="14">
    <location>
        <begin position="6"/>
        <end position="23"/>
    </location>
</feature>
<name>A0A8F3JDW9_9HEMI</name>
<evidence type="ECO:0000256" key="8">
    <source>
        <dbReference type="ARBA" id="ARBA00022989"/>
    </source>
</evidence>
<sequence>MYFLSVFFMFIFVMLGVAFFTLFERKILGYIQFRKGPNKVMYLGMFQPFSDGLKLFSKEFYFLIFGNYFIYYFVPIVGLMVSLIFWLLYPLYLNFLSMVLGVLFFLCCSGLGVYFIMISGWSSNSIYSLLGSLRSVAQSVSYEVCFFLIILCFIIYIESFNMVNFMILQFYIWFFFLCMPLFFIFFSCCLAETNRSPFDFSEGESELVSGFNVEYSSFSFSLFFLAEYSNMMFMSFLLTLMFFGGNLFSLFFFLKVIFFIFLFIWIRGTFPRYRYDKLMYLSWKCYLPIVLNYFIYFISLSVFMFFIIFSIL</sequence>
<keyword evidence="8 14" id="KW-1133">Transmembrane helix</keyword>
<dbReference type="PANTHER" id="PTHR11432">
    <property type="entry name" value="NADH DEHYDROGENASE SUBUNIT 1"/>
    <property type="match status" value="1"/>
</dbReference>
<comment type="catalytic activity">
    <reaction evidence="13">
        <text>a ubiquinone + NADH + 5 H(+)(in) = a ubiquinol + NAD(+) + 4 H(+)(out)</text>
        <dbReference type="Rhea" id="RHEA:29091"/>
        <dbReference type="Rhea" id="RHEA-COMP:9565"/>
        <dbReference type="Rhea" id="RHEA-COMP:9566"/>
        <dbReference type="ChEBI" id="CHEBI:15378"/>
        <dbReference type="ChEBI" id="CHEBI:16389"/>
        <dbReference type="ChEBI" id="CHEBI:17976"/>
        <dbReference type="ChEBI" id="CHEBI:57540"/>
        <dbReference type="ChEBI" id="CHEBI:57945"/>
        <dbReference type="EC" id="7.1.1.2"/>
    </reaction>
</comment>
<keyword evidence="11 14" id="KW-0472">Membrane</keyword>
<comment type="function">
    <text evidence="1">Core subunit of the mitochondrial membrane respiratory chain NADH dehydrogenase (Complex I) that is believed to belong to the minimal assembly required for catalysis. Complex I functions in the transfer of electrons from NADH to the respiratory chain. The immediate electron acceptor for the enzyme is believed to be ubiquinone.</text>
</comment>
<keyword evidence="10 13" id="KW-0496">Mitochondrion</keyword>
<feature type="transmembrane region" description="Helical" evidence="14">
    <location>
        <begin position="95"/>
        <end position="118"/>
    </location>
</feature>
<dbReference type="GO" id="GO:0005743">
    <property type="term" value="C:mitochondrial inner membrane"/>
    <property type="evidence" value="ECO:0007669"/>
    <property type="project" value="UniProtKB-SubCell"/>
</dbReference>
<accession>A0A8F3JDW9</accession>
<keyword evidence="7" id="KW-0999">Mitochondrion inner membrane</keyword>
<dbReference type="GO" id="GO:0008137">
    <property type="term" value="F:NADH dehydrogenase (ubiquinone) activity"/>
    <property type="evidence" value="ECO:0007669"/>
    <property type="project" value="UniProtKB-EC"/>
</dbReference>
<feature type="transmembrane region" description="Helical" evidence="14">
    <location>
        <begin position="60"/>
        <end position="89"/>
    </location>
</feature>
<evidence type="ECO:0000256" key="12">
    <source>
        <dbReference type="RuleBase" id="RU000471"/>
    </source>
</evidence>
<feature type="transmembrane region" description="Helical" evidence="14">
    <location>
        <begin position="139"/>
        <end position="157"/>
    </location>
</feature>
<dbReference type="PANTHER" id="PTHR11432:SF3">
    <property type="entry name" value="NADH-UBIQUINONE OXIDOREDUCTASE CHAIN 1"/>
    <property type="match status" value="1"/>
</dbReference>
<evidence type="ECO:0000256" key="5">
    <source>
        <dbReference type="ARBA" id="ARBA00022448"/>
    </source>
</evidence>
<protein>
    <recommendedName>
        <fullName evidence="4 13">NADH-ubiquinone oxidoreductase chain 1</fullName>
        <ecNumber evidence="13">7.1.1.2</ecNumber>
    </recommendedName>
</protein>
<dbReference type="GO" id="GO:0009060">
    <property type="term" value="P:aerobic respiration"/>
    <property type="evidence" value="ECO:0007669"/>
    <property type="project" value="TreeGrafter"/>
</dbReference>